<reference evidence="2 3" key="1">
    <citation type="submission" date="2020-03" db="EMBL/GenBank/DDBJ databases">
        <title>Draft genome sequence of environmentally isolated violet-colored cultures.</title>
        <authorList>
            <person name="Wilson H.S."/>
        </authorList>
    </citation>
    <scope>NUCLEOTIDE SEQUENCE [LARGE SCALE GENOMIC DNA]</scope>
    <source>
        <strain evidence="2 3">HSC-16F04</strain>
    </source>
</reference>
<evidence type="ECO:0000259" key="1">
    <source>
        <dbReference type="Pfam" id="PF00497"/>
    </source>
</evidence>
<dbReference type="EMBL" id="JAAOLX010000001">
    <property type="protein sequence ID" value="NHQ84677.1"/>
    <property type="molecule type" value="Genomic_DNA"/>
</dbReference>
<evidence type="ECO:0000313" key="3">
    <source>
        <dbReference type="Proteomes" id="UP000712570"/>
    </source>
</evidence>
<proteinExistence type="predicted"/>
<dbReference type="InterPro" id="IPR001638">
    <property type="entry name" value="Solute-binding_3/MltF_N"/>
</dbReference>
<keyword evidence="3" id="KW-1185">Reference proteome</keyword>
<sequence length="232" mass="26074">MEIDESDRVSGVVPDFLAEISKTTGCQFVYEVMPRIRALRMFEAGKIDIIAASKIDKRDAVADYINVISEQPSLILLKDHPDAATPLDALMQGKLQVNVVRGFDIGPEYRALLAQLKQKNKLEDVLDTDIIARKMLEKRCDATVVGASTFAKSVERFHLESKLQAVPIETIPVINSGFYLSKTSMQEKDRFFLSAELNAKLKTGKFKEIFMKRVKGMNDLYHAVVFENGTKN</sequence>
<protein>
    <submittedName>
        <fullName evidence="2">Amino acid ABC transporter substrate-binding protein</fullName>
    </submittedName>
</protein>
<dbReference type="Pfam" id="PF00497">
    <property type="entry name" value="SBP_bac_3"/>
    <property type="match status" value="1"/>
</dbReference>
<accession>A0ABX0KM47</accession>
<dbReference type="Gene3D" id="3.40.190.10">
    <property type="entry name" value="Periplasmic binding protein-like II"/>
    <property type="match status" value="2"/>
</dbReference>
<gene>
    <name evidence="2" type="ORF">HA050_00915</name>
</gene>
<name>A0ABX0KM47_9NEIS</name>
<dbReference type="RefSeq" id="WP_166820917.1">
    <property type="nucleotide sequence ID" value="NZ_JAAOLX010000001.1"/>
</dbReference>
<feature type="domain" description="Solute-binding protein family 3/N-terminal" evidence="1">
    <location>
        <begin position="4"/>
        <end position="139"/>
    </location>
</feature>
<dbReference type="Proteomes" id="UP000712570">
    <property type="component" value="Unassembled WGS sequence"/>
</dbReference>
<dbReference type="SUPFAM" id="SSF53850">
    <property type="entry name" value="Periplasmic binding protein-like II"/>
    <property type="match status" value="1"/>
</dbReference>
<comment type="caution">
    <text evidence="2">The sequence shown here is derived from an EMBL/GenBank/DDBJ whole genome shotgun (WGS) entry which is preliminary data.</text>
</comment>
<organism evidence="2 3">
    <name type="scientific">Iodobacter violaceini</name>
    <dbReference type="NCBI Taxonomy" id="3044271"/>
    <lineage>
        <taxon>Bacteria</taxon>
        <taxon>Pseudomonadati</taxon>
        <taxon>Pseudomonadota</taxon>
        <taxon>Betaproteobacteria</taxon>
        <taxon>Neisseriales</taxon>
        <taxon>Chitinibacteraceae</taxon>
        <taxon>Iodobacter</taxon>
    </lineage>
</organism>
<evidence type="ECO:0000313" key="2">
    <source>
        <dbReference type="EMBL" id="NHQ84677.1"/>
    </source>
</evidence>